<dbReference type="InterPro" id="IPR013879">
    <property type="entry name" value="DUF1761"/>
</dbReference>
<evidence type="ECO:0008006" key="4">
    <source>
        <dbReference type="Google" id="ProtNLM"/>
    </source>
</evidence>
<dbReference type="RefSeq" id="WP_048442110.1">
    <property type="nucleotide sequence ID" value="NZ_LABY01000001.1"/>
</dbReference>
<name>A0A0J6TC76_9HYPH</name>
<dbReference type="EMBL" id="LABY01000001">
    <property type="protein sequence ID" value="KMO43457.1"/>
    <property type="molecule type" value="Genomic_DNA"/>
</dbReference>
<sequence length="138" mass="14020">MTDALSTVNWLAVLLASLAHAVLGSAWFGGIVGRRYAAVLGLADRSPPKPGPLFLAGPLVCGAITVATTAILLRLLGIATTGDALALGALVALGYLVPMTVTIAINPLFPRPFAYALLNAPFFLLGSLAACAILVALP</sequence>
<accession>A0A0J6TC76</accession>
<feature type="transmembrane region" description="Helical" evidence="1">
    <location>
        <begin position="115"/>
        <end position="137"/>
    </location>
</feature>
<proteinExistence type="predicted"/>
<dbReference type="PATRIC" id="fig|298794.3.peg.18"/>
<feature type="transmembrane region" description="Helical" evidence="1">
    <location>
        <begin position="53"/>
        <end position="73"/>
    </location>
</feature>
<dbReference type="Proteomes" id="UP000035955">
    <property type="component" value="Unassembled WGS sequence"/>
</dbReference>
<keyword evidence="1" id="KW-0812">Transmembrane</keyword>
<gene>
    <name evidence="2" type="ORF">VQ02_00090</name>
</gene>
<keyword evidence="1" id="KW-0472">Membrane</keyword>
<dbReference type="OrthoDB" id="2623652at2"/>
<comment type="caution">
    <text evidence="2">The sequence shown here is derived from an EMBL/GenBank/DDBJ whole genome shotgun (WGS) entry which is preliminary data.</text>
</comment>
<dbReference type="Pfam" id="PF08570">
    <property type="entry name" value="DUF1761"/>
    <property type="match status" value="1"/>
</dbReference>
<evidence type="ECO:0000313" key="3">
    <source>
        <dbReference type="Proteomes" id="UP000035955"/>
    </source>
</evidence>
<protein>
    <recommendedName>
        <fullName evidence="4">DUF1761 domain-containing protein</fullName>
    </recommendedName>
</protein>
<feature type="transmembrane region" description="Helical" evidence="1">
    <location>
        <begin position="85"/>
        <end position="109"/>
    </location>
</feature>
<dbReference type="AlphaFoldDB" id="A0A0J6TC76"/>
<reference evidence="2 3" key="1">
    <citation type="submission" date="2015-03" db="EMBL/GenBank/DDBJ databases">
        <title>Genome sequencing of Methylobacterium variabile DSM 16961.</title>
        <authorList>
            <person name="Chaudhry V."/>
            <person name="Patil P.B."/>
        </authorList>
    </citation>
    <scope>NUCLEOTIDE SEQUENCE [LARGE SCALE GENOMIC DNA]</scope>
    <source>
        <strain evidence="2 3">DSM 16961</strain>
    </source>
</reference>
<keyword evidence="1" id="KW-1133">Transmembrane helix</keyword>
<organism evidence="2 3">
    <name type="scientific">Methylobacterium variabile</name>
    <dbReference type="NCBI Taxonomy" id="298794"/>
    <lineage>
        <taxon>Bacteria</taxon>
        <taxon>Pseudomonadati</taxon>
        <taxon>Pseudomonadota</taxon>
        <taxon>Alphaproteobacteria</taxon>
        <taxon>Hyphomicrobiales</taxon>
        <taxon>Methylobacteriaceae</taxon>
        <taxon>Methylobacterium</taxon>
    </lineage>
</organism>
<evidence type="ECO:0000313" key="2">
    <source>
        <dbReference type="EMBL" id="KMO43457.1"/>
    </source>
</evidence>
<evidence type="ECO:0000256" key="1">
    <source>
        <dbReference type="SAM" id="Phobius"/>
    </source>
</evidence>
<keyword evidence="3" id="KW-1185">Reference proteome</keyword>